<proteinExistence type="inferred from homology"/>
<feature type="transmembrane region" description="Helical" evidence="6">
    <location>
        <begin position="49"/>
        <end position="70"/>
    </location>
</feature>
<sequence>MPLAIFSLLCCAIIPGAVAILYSSKANRLAQQGDREGALKANEKAKINIIVSIVVGIIALGIIIGLSVYLTNNGYEVTYYYGK</sequence>
<evidence type="ECO:0000256" key="2">
    <source>
        <dbReference type="ARBA" id="ARBA00006843"/>
    </source>
</evidence>
<evidence type="ECO:0000256" key="4">
    <source>
        <dbReference type="ARBA" id="ARBA00022989"/>
    </source>
</evidence>
<comment type="subcellular location">
    <subcellularLocation>
        <location evidence="1">Membrane</location>
    </subcellularLocation>
</comment>
<evidence type="ECO:0000256" key="1">
    <source>
        <dbReference type="ARBA" id="ARBA00004370"/>
    </source>
</evidence>
<dbReference type="AlphaFoldDB" id="A0A0L8FI94"/>
<feature type="chain" id="PRO_5005582411" description="CD225/dispanin family protein" evidence="7">
    <location>
        <begin position="20"/>
        <end position="83"/>
    </location>
</feature>
<name>A0A0L8FI94_OCTBM</name>
<evidence type="ECO:0000256" key="3">
    <source>
        <dbReference type="ARBA" id="ARBA00022692"/>
    </source>
</evidence>
<evidence type="ECO:0000313" key="8">
    <source>
        <dbReference type="EMBL" id="KOF63352.1"/>
    </source>
</evidence>
<evidence type="ECO:0000256" key="7">
    <source>
        <dbReference type="SAM" id="SignalP"/>
    </source>
</evidence>
<dbReference type="PANTHER" id="PTHR14948">
    <property type="entry name" value="NG5"/>
    <property type="match status" value="1"/>
</dbReference>
<keyword evidence="4 6" id="KW-1133">Transmembrane helix</keyword>
<accession>A0A0L8FI94</accession>
<dbReference type="EMBL" id="KQ431100">
    <property type="protein sequence ID" value="KOF63352.1"/>
    <property type="molecule type" value="Genomic_DNA"/>
</dbReference>
<dbReference type="OrthoDB" id="6147765at2759"/>
<dbReference type="InterPro" id="IPR007593">
    <property type="entry name" value="CD225/Dispanin_fam"/>
</dbReference>
<keyword evidence="3 6" id="KW-0812">Transmembrane</keyword>
<comment type="similarity">
    <text evidence="2">Belongs to the CD225/Dispanin family.</text>
</comment>
<feature type="signal peptide" evidence="7">
    <location>
        <begin position="1"/>
        <end position="19"/>
    </location>
</feature>
<dbReference type="PANTHER" id="PTHR14948:SF25">
    <property type="entry name" value="DUF4190 DOMAIN-CONTAINING PROTEIN"/>
    <property type="match status" value="1"/>
</dbReference>
<dbReference type="GO" id="GO:0016020">
    <property type="term" value="C:membrane"/>
    <property type="evidence" value="ECO:0007669"/>
    <property type="project" value="UniProtKB-SubCell"/>
</dbReference>
<dbReference type="Pfam" id="PF04505">
    <property type="entry name" value="CD225"/>
    <property type="match status" value="1"/>
</dbReference>
<gene>
    <name evidence="8" type="ORF">OCBIM_22019342mg</name>
</gene>
<evidence type="ECO:0008006" key="9">
    <source>
        <dbReference type="Google" id="ProtNLM"/>
    </source>
</evidence>
<evidence type="ECO:0000256" key="5">
    <source>
        <dbReference type="ARBA" id="ARBA00023136"/>
    </source>
</evidence>
<keyword evidence="5 6" id="KW-0472">Membrane</keyword>
<evidence type="ECO:0000256" key="6">
    <source>
        <dbReference type="SAM" id="Phobius"/>
    </source>
</evidence>
<dbReference type="InterPro" id="IPR051423">
    <property type="entry name" value="CD225/Dispanin"/>
</dbReference>
<keyword evidence="7" id="KW-0732">Signal</keyword>
<organism evidence="8">
    <name type="scientific">Octopus bimaculoides</name>
    <name type="common">California two-spotted octopus</name>
    <dbReference type="NCBI Taxonomy" id="37653"/>
    <lineage>
        <taxon>Eukaryota</taxon>
        <taxon>Metazoa</taxon>
        <taxon>Spiralia</taxon>
        <taxon>Lophotrochozoa</taxon>
        <taxon>Mollusca</taxon>
        <taxon>Cephalopoda</taxon>
        <taxon>Coleoidea</taxon>
        <taxon>Octopodiformes</taxon>
        <taxon>Octopoda</taxon>
        <taxon>Incirrata</taxon>
        <taxon>Octopodidae</taxon>
        <taxon>Octopus</taxon>
    </lineage>
</organism>
<protein>
    <recommendedName>
        <fullName evidence="9">CD225/dispanin family protein</fullName>
    </recommendedName>
</protein>
<reference evidence="8" key="1">
    <citation type="submission" date="2015-07" db="EMBL/GenBank/DDBJ databases">
        <title>MeaNS - Measles Nucleotide Surveillance Program.</title>
        <authorList>
            <person name="Tran T."/>
            <person name="Druce J."/>
        </authorList>
    </citation>
    <scope>NUCLEOTIDE SEQUENCE</scope>
    <source>
        <strain evidence="8">UCB-OBI-ISO-001</strain>
        <tissue evidence="8">Gonad</tissue>
    </source>
</reference>